<reference evidence="5" key="2">
    <citation type="submission" date="2018-05" db="EMBL/GenBank/DDBJ databases">
        <title>Effector identification in a new, highly contiguous assembly of the strawberry crown rot pathogen Phytophthora cactorum.</title>
        <authorList>
            <person name="Armitage A.D."/>
            <person name="Nellist C.F."/>
            <person name="Bates H."/>
            <person name="Vickerstaff R.J."/>
            <person name="Harrison R.J."/>
        </authorList>
    </citation>
    <scope>NUCLEOTIDE SEQUENCE</scope>
    <source>
        <strain evidence="2">4032</strain>
        <strain evidence="3">4040</strain>
        <strain evidence="4">P415</strain>
        <strain evidence="5">P421</strain>
    </source>
</reference>
<dbReference type="EMBL" id="RCMV01002299">
    <property type="protein sequence ID" value="KAG3203373.1"/>
    <property type="molecule type" value="Genomic_DNA"/>
</dbReference>
<dbReference type="Proteomes" id="UP000251314">
    <property type="component" value="Unassembled WGS sequence"/>
</dbReference>
<protein>
    <submittedName>
        <fullName evidence="7">Uncharacterized protein</fullName>
    </submittedName>
</protein>
<organism evidence="7 8">
    <name type="scientific">Phytophthora cactorum</name>
    <dbReference type="NCBI Taxonomy" id="29920"/>
    <lineage>
        <taxon>Eukaryota</taxon>
        <taxon>Sar</taxon>
        <taxon>Stramenopiles</taxon>
        <taxon>Oomycota</taxon>
        <taxon>Peronosporomycetes</taxon>
        <taxon>Peronosporales</taxon>
        <taxon>Peronosporaceae</taxon>
        <taxon>Phytophthora</taxon>
    </lineage>
</organism>
<proteinExistence type="predicted"/>
<keyword evidence="8" id="KW-1185">Reference proteome</keyword>
<name>A0A329RB86_9STRA</name>
<dbReference type="EMBL" id="RCMI01000723">
    <property type="protein sequence ID" value="KAG2899620.1"/>
    <property type="molecule type" value="Genomic_DNA"/>
</dbReference>
<dbReference type="Proteomes" id="UP000760860">
    <property type="component" value="Unassembled WGS sequence"/>
</dbReference>
<evidence type="ECO:0000313" key="7">
    <source>
        <dbReference type="EMBL" id="RAW21843.1"/>
    </source>
</evidence>
<dbReference type="EMBL" id="MJFZ01001656">
    <property type="protein sequence ID" value="RAW21599.1"/>
    <property type="molecule type" value="Genomic_DNA"/>
</dbReference>
<feature type="region of interest" description="Disordered" evidence="1">
    <location>
        <begin position="1"/>
        <end position="39"/>
    </location>
</feature>
<comment type="caution">
    <text evidence="7">The sequence shown here is derived from an EMBL/GenBank/DDBJ whole genome shotgun (WGS) entry which is preliminary data.</text>
</comment>
<dbReference type="Proteomes" id="UP000697107">
    <property type="component" value="Unassembled WGS sequence"/>
</dbReference>
<accession>A0A329RB86</accession>
<dbReference type="EMBL" id="RCMK01000721">
    <property type="protein sequence ID" value="KAG2914826.1"/>
    <property type="molecule type" value="Genomic_DNA"/>
</dbReference>
<dbReference type="EMBL" id="MJFZ01001531">
    <property type="protein sequence ID" value="RAW21843.1"/>
    <property type="molecule type" value="Genomic_DNA"/>
</dbReference>
<dbReference type="AlphaFoldDB" id="A0A329RB86"/>
<dbReference type="VEuPathDB" id="FungiDB:PC110_g21958"/>
<reference evidence="7 8" key="1">
    <citation type="submission" date="2018-01" db="EMBL/GenBank/DDBJ databases">
        <title>Draft genome of the strawberry crown rot pathogen Phytophthora cactorum.</title>
        <authorList>
            <person name="Armitage A.D."/>
            <person name="Lysoe E."/>
            <person name="Nellist C.F."/>
            <person name="Harrison R.J."/>
            <person name="Brurberg M.B."/>
        </authorList>
    </citation>
    <scope>NUCLEOTIDE SEQUENCE [LARGE SCALE GENOMIC DNA]</scope>
    <source>
        <strain evidence="7 8">10300</strain>
    </source>
</reference>
<evidence type="ECO:0000313" key="6">
    <source>
        <dbReference type="EMBL" id="RAW21599.1"/>
    </source>
</evidence>
<evidence type="ECO:0000256" key="1">
    <source>
        <dbReference type="SAM" id="MobiDB-lite"/>
    </source>
</evidence>
<dbReference type="Proteomes" id="UP000736787">
    <property type="component" value="Unassembled WGS sequence"/>
</dbReference>
<evidence type="ECO:0000313" key="3">
    <source>
        <dbReference type="EMBL" id="KAG2914826.1"/>
    </source>
</evidence>
<feature type="compositionally biased region" description="Basic and acidic residues" evidence="1">
    <location>
        <begin position="15"/>
        <end position="31"/>
    </location>
</feature>
<evidence type="ECO:0000313" key="8">
    <source>
        <dbReference type="Proteomes" id="UP000251314"/>
    </source>
</evidence>
<sequence length="56" mass="6290">MSTQMILIAPMMPLQREDASSNDSDHEKEDNDNSCFNDFAFEYEGDDGSVRDSAIV</sequence>
<evidence type="ECO:0000313" key="5">
    <source>
        <dbReference type="EMBL" id="KAG3203373.1"/>
    </source>
</evidence>
<evidence type="ECO:0000313" key="4">
    <source>
        <dbReference type="EMBL" id="KAG2961567.1"/>
    </source>
</evidence>
<dbReference type="EMBL" id="RCML01001586">
    <property type="protein sequence ID" value="KAG2961567.1"/>
    <property type="molecule type" value="Genomic_DNA"/>
</dbReference>
<gene>
    <name evidence="7" type="ORF">PC110_g21714</name>
    <name evidence="6" type="ORF">PC110_g21958</name>
    <name evidence="2" type="ORF">PC115_g16467</name>
    <name evidence="3" type="ORF">PC117_g18205</name>
    <name evidence="4" type="ORF">PC118_g21902</name>
    <name evidence="5" type="ORF">PC129_g22887</name>
</gene>
<dbReference type="Proteomes" id="UP000774804">
    <property type="component" value="Unassembled WGS sequence"/>
</dbReference>
<dbReference type="VEuPathDB" id="FungiDB:PC110_g21714"/>
<evidence type="ECO:0000313" key="2">
    <source>
        <dbReference type="EMBL" id="KAG2899620.1"/>
    </source>
</evidence>